<keyword evidence="6" id="KW-0539">Nucleus</keyword>
<dbReference type="PANTHER" id="PTHR23043">
    <property type="entry name" value="HYPOXIA-INDUCIBLE FACTOR 1 ALPHA"/>
    <property type="match status" value="1"/>
</dbReference>
<dbReference type="Pfam" id="PF23171">
    <property type="entry name" value="bHLH_HIF1A"/>
    <property type="match status" value="1"/>
</dbReference>
<proteinExistence type="evidence at transcript level"/>
<dbReference type="NCBIfam" id="TIGR00229">
    <property type="entry name" value="sensory_box"/>
    <property type="match status" value="1"/>
</dbReference>
<keyword evidence="5" id="KW-0804">Transcription</keyword>
<evidence type="ECO:0000256" key="7">
    <source>
        <dbReference type="SAM" id="MobiDB-lite"/>
    </source>
</evidence>
<dbReference type="Pfam" id="PF00989">
    <property type="entry name" value="PAS"/>
    <property type="match status" value="1"/>
</dbReference>
<dbReference type="InterPro" id="IPR013655">
    <property type="entry name" value="PAS_fold_3"/>
</dbReference>
<feature type="compositionally biased region" description="Low complexity" evidence="7">
    <location>
        <begin position="413"/>
        <end position="429"/>
    </location>
</feature>
<dbReference type="GO" id="GO:0005634">
    <property type="term" value="C:nucleus"/>
    <property type="evidence" value="ECO:0007669"/>
    <property type="project" value="UniProtKB-SubCell"/>
</dbReference>
<feature type="region of interest" description="Disordered" evidence="7">
    <location>
        <begin position="603"/>
        <end position="630"/>
    </location>
</feature>
<evidence type="ECO:0000259" key="8">
    <source>
        <dbReference type="PROSITE" id="PS50112"/>
    </source>
</evidence>
<keyword evidence="2" id="KW-0677">Repeat</keyword>
<feature type="region of interest" description="Disordered" evidence="7">
    <location>
        <begin position="393"/>
        <end position="429"/>
    </location>
</feature>
<protein>
    <submittedName>
        <fullName evidence="10">Hypoxia inducible factor</fullName>
    </submittedName>
</protein>
<dbReference type="GO" id="GO:0005667">
    <property type="term" value="C:transcription regulator complex"/>
    <property type="evidence" value="ECO:0007669"/>
    <property type="project" value="InterPro"/>
</dbReference>
<sequence>MARRPDSEIQKKKSRDAARQRRGQQNDEFSELASQLPIIPKTTSNLDRLCVMRLSNSFVKMKHIIRQVTGTLHNIKKEVNFESTAPELSIMDALDGFIFVLSEDGQCLYVSPNVAQYLGISQLDITGCSFYKYVHPCDQEELAQQLGGQVPLEDMEIFDGLFCSDLPSVMKAQGKKPVCKKRHSDWDACRSFFIRMKSTLTSRGKSVNLNASIYRVIHCIGKVQSYQTKFSSANDELNTTCLVAVGTPLLASPTFDVPLDKTTFTSTHTLDLRVIDMENIAYNILGYGEKEFLDKSWYQYIHTSDINVVKSCHELMLSKGQSVSGYYRVLTKQGGWIWMLTKGNIVYSNTSFQPQYIININYVVSGVENKEQLLASEQMQSVIKITKHGCKRAHETSNNSNGEAVKFQRGCRSLPSTPGSDSFSSEESLASSRMEELERIIKNQEHYEDLLAEQYSRSNDYDSSMEDEVPKLEVIDFGNANNSPDNAMKDATDADLLWRAPFVMTSSSDEVLYVPGCSPISFLNDDVNIDEDKPEDLAARAPFVPPPNDDTILTFDDLPDSPLFSVFDNAEGGAGMPELFLEEPFENKMVAIGPATVPYSRVKKAPEKDQENDPEMTSLDDAKKEKSTGVMPLTSKHNNILPWISTTVAEVNAPSGRLLDGDDLLSALENTVST</sequence>
<evidence type="ECO:0000259" key="9">
    <source>
        <dbReference type="PROSITE" id="PS50888"/>
    </source>
</evidence>
<dbReference type="GO" id="GO:0000977">
    <property type="term" value="F:RNA polymerase II transcription regulatory region sequence-specific DNA binding"/>
    <property type="evidence" value="ECO:0007669"/>
    <property type="project" value="TreeGrafter"/>
</dbReference>
<dbReference type="PANTHER" id="PTHR23043:SF17">
    <property type="entry name" value="PROTEIN SIMILAR"/>
    <property type="match status" value="1"/>
</dbReference>
<comment type="subcellular location">
    <subcellularLocation>
        <location evidence="1">Nucleus</location>
    </subcellularLocation>
</comment>
<evidence type="ECO:0000256" key="2">
    <source>
        <dbReference type="ARBA" id="ARBA00022737"/>
    </source>
</evidence>
<dbReference type="SUPFAM" id="SSF55785">
    <property type="entry name" value="PYP-like sensor domain (PAS domain)"/>
    <property type="match status" value="2"/>
</dbReference>
<dbReference type="CDD" id="cd00130">
    <property type="entry name" value="PAS"/>
    <property type="match status" value="2"/>
</dbReference>
<organism evidence="10">
    <name type="scientific">Aurelia sp. 1 GW-2014</name>
    <dbReference type="NCBI Taxonomy" id="1527802"/>
    <lineage>
        <taxon>Eukaryota</taxon>
        <taxon>Metazoa</taxon>
        <taxon>Cnidaria</taxon>
        <taxon>Scyphozoa</taxon>
        <taxon>Semaeostomeae</taxon>
        <taxon>Ulmaridae</taxon>
        <taxon>Aurelia</taxon>
    </lineage>
</organism>
<reference evidence="10" key="1">
    <citation type="journal article" date="2014" name="PLoS ONE">
        <title>Molecular characterisation, evolution and expression of hypoxia-inducible factor in Aurelia sp.1.</title>
        <authorList>
            <person name="Wang G."/>
            <person name="Yu Z."/>
            <person name="Zhen Y."/>
            <person name="Mi T."/>
            <person name="Shi Y."/>
            <person name="Wang J."/>
            <person name="Wang M."/>
            <person name="Sun S."/>
        </authorList>
    </citation>
    <scope>NUCLEOTIDE SEQUENCE</scope>
</reference>
<evidence type="ECO:0000313" key="10">
    <source>
        <dbReference type="EMBL" id="AII22159.1"/>
    </source>
</evidence>
<evidence type="ECO:0000256" key="3">
    <source>
        <dbReference type="ARBA" id="ARBA00023015"/>
    </source>
</evidence>
<name>A0A076FTI3_9CNID</name>
<dbReference type="InterPro" id="IPR013767">
    <property type="entry name" value="PAS_fold"/>
</dbReference>
<dbReference type="GO" id="GO:0046983">
    <property type="term" value="F:protein dimerization activity"/>
    <property type="evidence" value="ECO:0007669"/>
    <property type="project" value="InterPro"/>
</dbReference>
<feature type="region of interest" description="Disordered" evidence="7">
    <location>
        <begin position="1"/>
        <end position="28"/>
    </location>
</feature>
<dbReference type="AlphaFoldDB" id="A0A076FTI3"/>
<dbReference type="SMART" id="SM00091">
    <property type="entry name" value="PAS"/>
    <property type="match status" value="2"/>
</dbReference>
<dbReference type="InterPro" id="IPR035965">
    <property type="entry name" value="PAS-like_dom_sf"/>
</dbReference>
<dbReference type="Gene3D" id="3.30.450.20">
    <property type="entry name" value="PAS domain"/>
    <property type="match status" value="2"/>
</dbReference>
<dbReference type="Pfam" id="PF08447">
    <property type="entry name" value="PAS_3"/>
    <property type="match status" value="1"/>
</dbReference>
<dbReference type="PROSITE" id="PS50888">
    <property type="entry name" value="BHLH"/>
    <property type="match status" value="1"/>
</dbReference>
<dbReference type="InterPro" id="IPR001067">
    <property type="entry name" value="Nuc_translocat"/>
</dbReference>
<dbReference type="GO" id="GO:0005737">
    <property type="term" value="C:cytoplasm"/>
    <property type="evidence" value="ECO:0007669"/>
    <property type="project" value="InterPro"/>
</dbReference>
<feature type="domain" description="BHLH" evidence="9">
    <location>
        <begin position="9"/>
        <end position="62"/>
    </location>
</feature>
<dbReference type="PROSITE" id="PS50112">
    <property type="entry name" value="PAS"/>
    <property type="match status" value="1"/>
</dbReference>
<evidence type="ECO:0000256" key="1">
    <source>
        <dbReference type="ARBA" id="ARBA00004123"/>
    </source>
</evidence>
<keyword evidence="3" id="KW-0805">Transcription regulation</keyword>
<accession>A0A076FTI3</accession>
<keyword evidence="4" id="KW-0238">DNA-binding</keyword>
<dbReference type="GO" id="GO:0000981">
    <property type="term" value="F:DNA-binding transcription factor activity, RNA polymerase II-specific"/>
    <property type="evidence" value="ECO:0007669"/>
    <property type="project" value="TreeGrafter"/>
</dbReference>
<dbReference type="InterPro" id="IPR000014">
    <property type="entry name" value="PAS"/>
</dbReference>
<dbReference type="EMBL" id="KJ411882">
    <property type="protein sequence ID" value="AII22159.1"/>
    <property type="molecule type" value="Genomic_DNA"/>
</dbReference>
<feature type="domain" description="PAS" evidence="8">
    <location>
        <begin position="90"/>
        <end position="146"/>
    </location>
</feature>
<evidence type="ECO:0000256" key="6">
    <source>
        <dbReference type="ARBA" id="ARBA00023242"/>
    </source>
</evidence>
<evidence type="ECO:0000256" key="5">
    <source>
        <dbReference type="ARBA" id="ARBA00023163"/>
    </source>
</evidence>
<feature type="compositionally biased region" description="Basic and acidic residues" evidence="7">
    <location>
        <begin position="1"/>
        <end position="19"/>
    </location>
</feature>
<dbReference type="InterPro" id="IPR011598">
    <property type="entry name" value="bHLH_dom"/>
</dbReference>
<evidence type="ECO:0000256" key="4">
    <source>
        <dbReference type="ARBA" id="ARBA00023125"/>
    </source>
</evidence>
<dbReference type="CDD" id="cd11433">
    <property type="entry name" value="bHLH-PAS_HIF"/>
    <property type="match status" value="1"/>
</dbReference>
<dbReference type="EMBL" id="KJ411880">
    <property type="protein sequence ID" value="AII22157.1"/>
    <property type="molecule type" value="mRNA"/>
</dbReference>
<dbReference type="PRINTS" id="PR00785">
    <property type="entry name" value="NCTRNSLOCATR"/>
</dbReference>